<evidence type="ECO:0008006" key="3">
    <source>
        <dbReference type="Google" id="ProtNLM"/>
    </source>
</evidence>
<name>W0FSB3_9BACT</name>
<accession>W0FSB3</accession>
<sequence length="354" mass="38846">MLKKIISLLLGIALCLSVMSFAAAEDMPNLAGTYYSYGYDVGNMFMNYYFHFYDEIPGLGKVFHAGMCMDQICFDGTYEVLAEERAYNVAMDRAASEAGTLTEGTAPFTVVFYDFAGNELDRCAMDAEHIYNDMAAITGVGGDHCALNLDTDPENSKFAAQYANEPAVELLSLINLDDDTATLKLKVNGKYEDLIVFFVEGTYAMNADQTEITLTPGSESDEGAKVTKNEDGTYTYVSDSGEEVALVEVKPVEVAYALKGEIPVPGMEGTNADFICNLLSDNTVQLYADFMGNKMDVDKGTYEIDMTTYSFIIHFETAGDLTTEGYAADMVLNYKVDDVQPFGAIEQTLKFVTE</sequence>
<proteinExistence type="predicted"/>
<dbReference type="AlphaFoldDB" id="W0FSB3"/>
<evidence type="ECO:0000256" key="1">
    <source>
        <dbReference type="SAM" id="SignalP"/>
    </source>
</evidence>
<dbReference type="EMBL" id="KC246860">
    <property type="protein sequence ID" value="AHF25950.1"/>
    <property type="molecule type" value="Genomic_DNA"/>
</dbReference>
<protein>
    <recommendedName>
        <fullName evidence="3">Lipoprotein</fullName>
    </recommendedName>
</protein>
<organism evidence="2">
    <name type="scientific">uncultured bacterium Contigcl_1556</name>
    <dbReference type="NCBI Taxonomy" id="1393652"/>
    <lineage>
        <taxon>Bacteria</taxon>
        <taxon>environmental samples</taxon>
    </lineage>
</organism>
<keyword evidence="1" id="KW-0732">Signal</keyword>
<evidence type="ECO:0000313" key="2">
    <source>
        <dbReference type="EMBL" id="AHF25950.1"/>
    </source>
</evidence>
<feature type="chain" id="PRO_5004788949" description="Lipoprotein" evidence="1">
    <location>
        <begin position="23"/>
        <end position="354"/>
    </location>
</feature>
<feature type="signal peptide" evidence="1">
    <location>
        <begin position="1"/>
        <end position="22"/>
    </location>
</feature>
<reference evidence="2" key="1">
    <citation type="journal article" date="2013" name="PLoS ONE">
        <title>Metagenomic insights into the carbohydrate-active enzymes carried by the microorganisms adhering to solid digesta in the rumen of cows.</title>
        <authorList>
            <person name="Wang L."/>
            <person name="Hatem A."/>
            <person name="Catalyurek U.V."/>
            <person name="Morrison M."/>
            <person name="Yu Z."/>
        </authorList>
    </citation>
    <scope>NUCLEOTIDE SEQUENCE</scope>
</reference>